<evidence type="ECO:0000313" key="7">
    <source>
        <dbReference type="EMBL" id="KAG7424837.1"/>
    </source>
</evidence>
<evidence type="ECO:0000256" key="3">
    <source>
        <dbReference type="ARBA" id="ARBA00022989"/>
    </source>
</evidence>
<keyword evidence="3 5" id="KW-1133">Transmembrane helix</keyword>
<dbReference type="PANTHER" id="PTHR37451:SF1">
    <property type="entry name" value="MARVEL DOMAIN-CONTAINING PROTEIN"/>
    <property type="match status" value="1"/>
</dbReference>
<dbReference type="InterPro" id="IPR008253">
    <property type="entry name" value="Marvel"/>
</dbReference>
<evidence type="ECO:0000259" key="6">
    <source>
        <dbReference type="Pfam" id="PF01284"/>
    </source>
</evidence>
<gene>
    <name evidence="7" type="ORF">Forpi1262_v014059</name>
</gene>
<feature type="transmembrane region" description="Helical" evidence="5">
    <location>
        <begin position="73"/>
        <end position="96"/>
    </location>
</feature>
<sequence>MKLGMHTIIHGFLVLFLVIELGLTAYCVSLLGNWPGSAPSSVYFMLFNTIWSMLALIYVAVIPIHAARIFSGLAATVLEGITSLFWFSGSLAMAVWVRGGAAAAAAAVAFGFMILITFLGVFIERLITAVKSRRAKPQV</sequence>
<evidence type="ECO:0000256" key="2">
    <source>
        <dbReference type="ARBA" id="ARBA00022692"/>
    </source>
</evidence>
<keyword evidence="2 5" id="KW-0812">Transmembrane</keyword>
<protein>
    <recommendedName>
        <fullName evidence="6">MARVEL domain-containing protein</fullName>
    </recommendedName>
</protein>
<organism evidence="7 8">
    <name type="scientific">Fusarium oxysporum f. sp. raphani</name>
    <dbReference type="NCBI Taxonomy" id="96318"/>
    <lineage>
        <taxon>Eukaryota</taxon>
        <taxon>Fungi</taxon>
        <taxon>Dikarya</taxon>
        <taxon>Ascomycota</taxon>
        <taxon>Pezizomycotina</taxon>
        <taxon>Sordariomycetes</taxon>
        <taxon>Hypocreomycetidae</taxon>
        <taxon>Hypocreales</taxon>
        <taxon>Nectriaceae</taxon>
        <taxon>Fusarium</taxon>
        <taxon>Fusarium oxysporum species complex</taxon>
    </lineage>
</organism>
<accession>A0A8J5UJV3</accession>
<dbReference type="GO" id="GO:0016020">
    <property type="term" value="C:membrane"/>
    <property type="evidence" value="ECO:0007669"/>
    <property type="project" value="UniProtKB-SubCell"/>
</dbReference>
<evidence type="ECO:0000256" key="1">
    <source>
        <dbReference type="ARBA" id="ARBA00004141"/>
    </source>
</evidence>
<comment type="caution">
    <text evidence="7">The sequence shown here is derived from an EMBL/GenBank/DDBJ whole genome shotgun (WGS) entry which is preliminary data.</text>
</comment>
<dbReference type="Proteomes" id="UP000693942">
    <property type="component" value="Unassembled WGS sequence"/>
</dbReference>
<evidence type="ECO:0000256" key="5">
    <source>
        <dbReference type="SAM" id="Phobius"/>
    </source>
</evidence>
<feature type="transmembrane region" description="Helical" evidence="5">
    <location>
        <begin position="12"/>
        <end position="31"/>
    </location>
</feature>
<feature type="domain" description="MARVEL" evidence="6">
    <location>
        <begin position="14"/>
        <end position="120"/>
    </location>
</feature>
<name>A0A8J5UJV3_FUSOX</name>
<reference evidence="7" key="1">
    <citation type="submission" date="2021-04" db="EMBL/GenBank/DDBJ databases">
        <title>First draft genome resource for Brassicaceae pathogens Fusarium oxysporum f. sp. raphani and Fusarium oxysporum f. sp. rapae.</title>
        <authorList>
            <person name="Asai S."/>
        </authorList>
    </citation>
    <scope>NUCLEOTIDE SEQUENCE</scope>
    <source>
        <strain evidence="7">Tf1262</strain>
    </source>
</reference>
<keyword evidence="4 5" id="KW-0472">Membrane</keyword>
<dbReference type="AlphaFoldDB" id="A0A8J5UJV3"/>
<feature type="transmembrane region" description="Helical" evidence="5">
    <location>
        <begin position="102"/>
        <end position="123"/>
    </location>
</feature>
<dbReference type="Pfam" id="PF01284">
    <property type="entry name" value="MARVEL"/>
    <property type="match status" value="1"/>
</dbReference>
<dbReference type="PANTHER" id="PTHR37451">
    <property type="entry name" value="MARVEL DOMAIN"/>
    <property type="match status" value="1"/>
</dbReference>
<feature type="transmembrane region" description="Helical" evidence="5">
    <location>
        <begin position="43"/>
        <end position="61"/>
    </location>
</feature>
<proteinExistence type="predicted"/>
<comment type="subcellular location">
    <subcellularLocation>
        <location evidence="1">Membrane</location>
        <topology evidence="1">Multi-pass membrane protein</topology>
    </subcellularLocation>
</comment>
<dbReference type="EMBL" id="JAELUR010000012">
    <property type="protein sequence ID" value="KAG7424837.1"/>
    <property type="molecule type" value="Genomic_DNA"/>
</dbReference>
<evidence type="ECO:0000256" key="4">
    <source>
        <dbReference type="ARBA" id="ARBA00023136"/>
    </source>
</evidence>
<evidence type="ECO:0000313" key="8">
    <source>
        <dbReference type="Proteomes" id="UP000693942"/>
    </source>
</evidence>